<proteinExistence type="predicted"/>
<accession>A0AAU6TRR8</accession>
<dbReference type="EMBL" id="CP095362">
    <property type="protein sequence ID" value="XAG64317.1"/>
    <property type="molecule type" value="Genomic_DNA"/>
</dbReference>
<gene>
    <name evidence="1" type="ORF">MRM81_12535</name>
</gene>
<dbReference type="AlphaFoldDB" id="A0AAU6TRR8"/>
<protein>
    <submittedName>
        <fullName evidence="1">Uncharacterized protein</fullName>
    </submittedName>
</protein>
<sequence length="167" mass="19565">MPRHSHYILHDELQGFDVFRYTDISYVFSGDETRLITFRLVFCKNESDNNILYKLFGDELITLTISVISFYNIDAENNKECDTMFEKPPGAPDLTASEALYLYSTLVDIILRIDETEDIRILTFQAYSEELRRVYDKLVRRYAAARNLDAHIEGACYVIRTDNEEKH</sequence>
<name>A0AAU6TRR8_UNCXX</name>
<evidence type="ECO:0000313" key="1">
    <source>
        <dbReference type="EMBL" id="XAG64317.1"/>
    </source>
</evidence>
<organism evidence="1">
    <name type="scientific">bacterium 19GA11TI05</name>
    <dbReference type="NCBI Taxonomy" id="2920688"/>
    <lineage>
        <taxon>Bacteria</taxon>
    </lineage>
</organism>
<reference evidence="1" key="1">
    <citation type="submission" date="2022-03" db="EMBL/GenBank/DDBJ databases">
        <title>Sea Food Isolates.</title>
        <authorList>
            <person name="Li c."/>
        </authorList>
    </citation>
    <scope>NUCLEOTIDE SEQUENCE</scope>
    <source>
        <strain evidence="1">19GA11TI05</strain>
    </source>
</reference>